<keyword evidence="2" id="KW-1185">Reference proteome</keyword>
<accession>A0A9D3VW89</accession>
<evidence type="ECO:0000313" key="1">
    <source>
        <dbReference type="EMBL" id="KAH1097366.1"/>
    </source>
</evidence>
<dbReference type="AlphaFoldDB" id="A0A9D3VW89"/>
<dbReference type="Proteomes" id="UP000828251">
    <property type="component" value="Unassembled WGS sequence"/>
</dbReference>
<reference evidence="1 2" key="1">
    <citation type="journal article" date="2021" name="Plant Biotechnol. J.">
        <title>Multi-omics assisted identification of the key and species-specific regulatory components of drought-tolerant mechanisms in Gossypium stocksii.</title>
        <authorList>
            <person name="Yu D."/>
            <person name="Ke L."/>
            <person name="Zhang D."/>
            <person name="Wu Y."/>
            <person name="Sun Y."/>
            <person name="Mei J."/>
            <person name="Sun J."/>
            <person name="Sun Y."/>
        </authorList>
    </citation>
    <scope>NUCLEOTIDE SEQUENCE [LARGE SCALE GENOMIC DNA]</scope>
    <source>
        <strain evidence="2">cv. E1</strain>
        <tissue evidence="1">Leaf</tissue>
    </source>
</reference>
<name>A0A9D3VW89_9ROSI</name>
<dbReference type="OrthoDB" id="10317840at2759"/>
<comment type="caution">
    <text evidence="1">The sequence shown here is derived from an EMBL/GenBank/DDBJ whole genome shotgun (WGS) entry which is preliminary data.</text>
</comment>
<proteinExistence type="predicted"/>
<dbReference type="EMBL" id="JAIQCV010000005">
    <property type="protein sequence ID" value="KAH1097366.1"/>
    <property type="molecule type" value="Genomic_DNA"/>
</dbReference>
<sequence>MASTQALPSSQKQVHLEAGKRRLEEFHKKKIVEKTKKAASTSQTNVSDVLSERLVIVLFRRFRWIKPQSFIKIGLGNWVG</sequence>
<protein>
    <submittedName>
        <fullName evidence="1">Uncharacterized protein</fullName>
    </submittedName>
</protein>
<organism evidence="1 2">
    <name type="scientific">Gossypium stocksii</name>
    <dbReference type="NCBI Taxonomy" id="47602"/>
    <lineage>
        <taxon>Eukaryota</taxon>
        <taxon>Viridiplantae</taxon>
        <taxon>Streptophyta</taxon>
        <taxon>Embryophyta</taxon>
        <taxon>Tracheophyta</taxon>
        <taxon>Spermatophyta</taxon>
        <taxon>Magnoliopsida</taxon>
        <taxon>eudicotyledons</taxon>
        <taxon>Gunneridae</taxon>
        <taxon>Pentapetalae</taxon>
        <taxon>rosids</taxon>
        <taxon>malvids</taxon>
        <taxon>Malvales</taxon>
        <taxon>Malvaceae</taxon>
        <taxon>Malvoideae</taxon>
        <taxon>Gossypium</taxon>
    </lineage>
</organism>
<evidence type="ECO:0000313" key="2">
    <source>
        <dbReference type="Proteomes" id="UP000828251"/>
    </source>
</evidence>
<gene>
    <name evidence="1" type="ORF">J1N35_014287</name>
</gene>